<dbReference type="Proteomes" id="UP000309788">
    <property type="component" value="Unassembled WGS sequence"/>
</dbReference>
<dbReference type="EMBL" id="VCEI01000025">
    <property type="protein sequence ID" value="TLU91728.1"/>
    <property type="molecule type" value="Genomic_DNA"/>
</dbReference>
<accession>A0A5R9KAB6</accession>
<protein>
    <submittedName>
        <fullName evidence="1">Uncharacterized protein</fullName>
    </submittedName>
</protein>
<proteinExistence type="predicted"/>
<gene>
    <name evidence="1" type="ORF">FEM55_13180</name>
</gene>
<dbReference type="RefSeq" id="WP_138281837.1">
    <property type="nucleotide sequence ID" value="NZ_BMGE01000003.1"/>
</dbReference>
<dbReference type="AlphaFoldDB" id="A0A5R9KAB6"/>
<organism evidence="1 2">
    <name type="scientific">Dyadobacter sediminis</name>
    <dbReference type="NCBI Taxonomy" id="1493691"/>
    <lineage>
        <taxon>Bacteria</taxon>
        <taxon>Pseudomonadati</taxon>
        <taxon>Bacteroidota</taxon>
        <taxon>Cytophagia</taxon>
        <taxon>Cytophagales</taxon>
        <taxon>Spirosomataceae</taxon>
        <taxon>Dyadobacter</taxon>
    </lineage>
</organism>
<reference evidence="1 2" key="1">
    <citation type="submission" date="2019-05" db="EMBL/GenBank/DDBJ databases">
        <authorList>
            <person name="Qu J.-H."/>
        </authorList>
    </citation>
    <scope>NUCLEOTIDE SEQUENCE [LARGE SCALE GENOMIC DNA]</scope>
    <source>
        <strain evidence="1 2">Z12</strain>
    </source>
</reference>
<dbReference type="OrthoDB" id="948245at2"/>
<sequence length="352" mass="39321">MSALLFSTKLFPFLCLLVASWECKLLNTTGEDIWQSDTIINSNNQIHQYADIFIAGAINNFNNYSNAAYWKNGKEIILSNDHSFANDILVNEGDVFVGGTINGKPCYWVNGKCVIISKDDGFVSAIKFHKGNLYMVGLYHDSLTDIYYAFLWENNVFTILGNGYASVTDIAFDNNDIYIAGIDEGKPCYWENQVKIMLSDHVGIVNGIEIANNDVLSAGEFAPEDNEYYLTGYWKNKEFISVGNNSAYIWNVSFNKDKIYLVGSQIMDKDSLIDQAILIEDKVKTVLSVPDNVSAVALNIDFNKGDKYIIGNCITSTKPVLSSQVCYWLNNKIYIIGRPGSVCSAIHIEPVL</sequence>
<comment type="caution">
    <text evidence="1">The sequence shown here is derived from an EMBL/GenBank/DDBJ whole genome shotgun (WGS) entry which is preliminary data.</text>
</comment>
<name>A0A5R9KAB6_9BACT</name>
<evidence type="ECO:0000313" key="2">
    <source>
        <dbReference type="Proteomes" id="UP000309788"/>
    </source>
</evidence>
<evidence type="ECO:0000313" key="1">
    <source>
        <dbReference type="EMBL" id="TLU91728.1"/>
    </source>
</evidence>
<dbReference type="SUPFAM" id="SSF63829">
    <property type="entry name" value="Calcium-dependent phosphotriesterase"/>
    <property type="match status" value="1"/>
</dbReference>
<keyword evidence="2" id="KW-1185">Reference proteome</keyword>